<evidence type="ECO:0000256" key="1">
    <source>
        <dbReference type="ARBA" id="ARBA00001954"/>
    </source>
</evidence>
<proteinExistence type="predicted"/>
<dbReference type="RefSeq" id="WP_386776300.1">
    <property type="nucleotide sequence ID" value="NZ_JBHRUG010000031.1"/>
</dbReference>
<accession>A0ABV7LSQ1</accession>
<dbReference type="PANTHER" id="PTHR20883:SF48">
    <property type="entry name" value="ECTOINE DIOXYGENASE"/>
    <property type="match status" value="1"/>
</dbReference>
<dbReference type="PANTHER" id="PTHR20883">
    <property type="entry name" value="PHYTANOYL-COA DIOXYGENASE DOMAIN CONTAINING 1"/>
    <property type="match status" value="1"/>
</dbReference>
<comment type="caution">
    <text evidence="2">The sequence shown here is derived from an EMBL/GenBank/DDBJ whole genome shotgun (WGS) entry which is preliminary data.</text>
</comment>
<gene>
    <name evidence="2" type="ORF">ACFOEV_18185</name>
</gene>
<dbReference type="Pfam" id="PF05721">
    <property type="entry name" value="PhyH"/>
    <property type="match status" value="1"/>
</dbReference>
<evidence type="ECO:0000313" key="2">
    <source>
        <dbReference type="EMBL" id="MFC3285534.1"/>
    </source>
</evidence>
<comment type="cofactor">
    <cofactor evidence="1">
        <name>Fe(2+)</name>
        <dbReference type="ChEBI" id="CHEBI:29033"/>
    </cofactor>
</comment>
<evidence type="ECO:0000313" key="3">
    <source>
        <dbReference type="Proteomes" id="UP001595579"/>
    </source>
</evidence>
<dbReference type="EMBL" id="JBHRUG010000031">
    <property type="protein sequence ID" value="MFC3285534.1"/>
    <property type="molecule type" value="Genomic_DNA"/>
</dbReference>
<dbReference type="GO" id="GO:0051213">
    <property type="term" value="F:dioxygenase activity"/>
    <property type="evidence" value="ECO:0007669"/>
    <property type="project" value="UniProtKB-KW"/>
</dbReference>
<sequence length="263" mass="29784">MYELMDVGSFDREMDGKGWVVFRNAIPDNLVNNLREDCLKWIGICAEYQIKNNINEAGDGTAHQAVGKGDSIDDFLDMHLFHDYLSRFFDGKPYALNACTPVGGFPSADIYIHKVHRDVGSYIPGYKLRINMLVMLDDFTLENGATKVLSGAHLREDKPSDYDFDKECDTILGPAGSVALFNSYLWHKGGANTTKKNRVALTLSFGRPFIKPQLDYARMLGEEYGKDLSEFTRQVLGYNCRVPTNHDEWYKPVAERLYQANQG</sequence>
<organism evidence="2 3">
    <name type="scientific">Litchfieldella rifensis</name>
    <dbReference type="NCBI Taxonomy" id="762643"/>
    <lineage>
        <taxon>Bacteria</taxon>
        <taxon>Pseudomonadati</taxon>
        <taxon>Pseudomonadota</taxon>
        <taxon>Gammaproteobacteria</taxon>
        <taxon>Oceanospirillales</taxon>
        <taxon>Halomonadaceae</taxon>
        <taxon>Litchfieldella</taxon>
    </lineage>
</organism>
<keyword evidence="3" id="KW-1185">Reference proteome</keyword>
<protein>
    <submittedName>
        <fullName evidence="2">Phytanoyl-CoA dioxygenase family protein</fullName>
    </submittedName>
</protein>
<keyword evidence="2" id="KW-0560">Oxidoreductase</keyword>
<name>A0ABV7LSQ1_9GAMM</name>
<dbReference type="Gene3D" id="2.60.120.620">
    <property type="entry name" value="q2cbj1_9rhob like domain"/>
    <property type="match status" value="1"/>
</dbReference>
<keyword evidence="2" id="KW-0223">Dioxygenase</keyword>
<dbReference type="Proteomes" id="UP001595579">
    <property type="component" value="Unassembled WGS sequence"/>
</dbReference>
<dbReference type="SUPFAM" id="SSF51197">
    <property type="entry name" value="Clavaminate synthase-like"/>
    <property type="match status" value="1"/>
</dbReference>
<reference evidence="3" key="1">
    <citation type="journal article" date="2019" name="Int. J. Syst. Evol. Microbiol.">
        <title>The Global Catalogue of Microorganisms (GCM) 10K type strain sequencing project: providing services to taxonomists for standard genome sequencing and annotation.</title>
        <authorList>
            <consortium name="The Broad Institute Genomics Platform"/>
            <consortium name="The Broad Institute Genome Sequencing Center for Infectious Disease"/>
            <person name="Wu L."/>
            <person name="Ma J."/>
        </authorList>
    </citation>
    <scope>NUCLEOTIDE SEQUENCE [LARGE SCALE GENOMIC DNA]</scope>
    <source>
        <strain evidence="3">CECT 7698</strain>
    </source>
</reference>
<dbReference type="InterPro" id="IPR008775">
    <property type="entry name" value="Phytyl_CoA_dOase-like"/>
</dbReference>